<comment type="caution">
    <text evidence="4">The sequence shown here is derived from an EMBL/GenBank/DDBJ whole genome shotgun (WGS) entry which is preliminary data.</text>
</comment>
<dbReference type="SUPFAM" id="SSF48452">
    <property type="entry name" value="TPR-like"/>
    <property type="match status" value="1"/>
</dbReference>
<dbReference type="AlphaFoldDB" id="A0A268P1X0"/>
<dbReference type="PROSITE" id="PS50005">
    <property type="entry name" value="TPR"/>
    <property type="match status" value="1"/>
</dbReference>
<organism evidence="4 5">
    <name type="scientific">Shouchella clausii</name>
    <name type="common">Alkalihalobacillus clausii</name>
    <dbReference type="NCBI Taxonomy" id="79880"/>
    <lineage>
        <taxon>Bacteria</taxon>
        <taxon>Bacillati</taxon>
        <taxon>Bacillota</taxon>
        <taxon>Bacilli</taxon>
        <taxon>Bacillales</taxon>
        <taxon>Bacillaceae</taxon>
        <taxon>Shouchella</taxon>
    </lineage>
</organism>
<evidence type="ECO:0000256" key="2">
    <source>
        <dbReference type="ARBA" id="ARBA00022803"/>
    </source>
</evidence>
<dbReference type="PANTHER" id="PTHR45641:SF19">
    <property type="entry name" value="NEPHROCYSTIN-3"/>
    <property type="match status" value="1"/>
</dbReference>
<dbReference type="InterPro" id="IPR019734">
    <property type="entry name" value="TPR_rpt"/>
</dbReference>
<dbReference type="SMART" id="SM00028">
    <property type="entry name" value="TPR"/>
    <property type="match status" value="4"/>
</dbReference>
<feature type="repeat" description="TPR" evidence="3">
    <location>
        <begin position="209"/>
        <end position="242"/>
    </location>
</feature>
<gene>
    <name evidence="4" type="ORF">CHH72_05730</name>
</gene>
<protein>
    <submittedName>
        <fullName evidence="4">Tetratricopeptide repeat-containing protein</fullName>
    </submittedName>
</protein>
<sequence length="364" mass="42177">MGRTIRSESVGAKIAEWYSCLLSKSYEQAIILKEEVKQLLPAMDPSDKFMAFYSLVEFKHQILVSRYDKNECPEEIEPISEKTEIDHLLKYLYYFVSGQYEFTQERYRSAVKLFRKAERLLEYVNDEAEEAEFYQYIGLVYYRLNHYLIASSYMEQANVLFDRLQYHEPAINCQIITACIHQELNNPEKGEAILKQALERAKGIPIVYGQVLRTLGLNKQGQKKFDEAETYFKRALDIPEHKNTIFGAKSRYNLSNVLFNQGKIEEALPHFQIAKAGAAYYKSKEYNARCLFTEGLHIDKNYDLVDQAIAQLQKEGMDFEVSELAEEAAHFAEKEGNTRLALKYMKVAHGARLYQHTLGVDSVV</sequence>
<reference evidence="4 5" key="1">
    <citation type="submission" date="2017-07" db="EMBL/GenBank/DDBJ databases">
        <title>Isolation and whole genome analysis of endospore-forming bacteria from heroin.</title>
        <authorList>
            <person name="Kalinowski J."/>
            <person name="Ahrens B."/>
            <person name="Al-Dilaimi A."/>
            <person name="Winkler A."/>
            <person name="Wibberg D."/>
            <person name="Schleenbecker U."/>
            <person name="Ruckert C."/>
            <person name="Wolfel R."/>
            <person name="Grass G."/>
        </authorList>
    </citation>
    <scope>NUCLEOTIDE SEQUENCE [LARGE SCALE GENOMIC DNA]</scope>
    <source>
        <strain evidence="4 5">7539</strain>
    </source>
</reference>
<keyword evidence="1" id="KW-0677">Repeat</keyword>
<evidence type="ECO:0000313" key="5">
    <source>
        <dbReference type="Proteomes" id="UP000216207"/>
    </source>
</evidence>
<accession>A0A268P1X0</accession>
<evidence type="ECO:0000313" key="4">
    <source>
        <dbReference type="EMBL" id="PAE89754.1"/>
    </source>
</evidence>
<dbReference type="EMBL" id="NPCC01000006">
    <property type="protein sequence ID" value="PAE89754.1"/>
    <property type="molecule type" value="Genomic_DNA"/>
</dbReference>
<name>A0A268P1X0_SHOCL</name>
<evidence type="ECO:0000256" key="1">
    <source>
        <dbReference type="ARBA" id="ARBA00022737"/>
    </source>
</evidence>
<keyword evidence="2 3" id="KW-0802">TPR repeat</keyword>
<evidence type="ECO:0000256" key="3">
    <source>
        <dbReference type="PROSITE-ProRule" id="PRU00339"/>
    </source>
</evidence>
<proteinExistence type="predicted"/>
<dbReference type="Proteomes" id="UP000216207">
    <property type="component" value="Unassembled WGS sequence"/>
</dbReference>
<dbReference type="PANTHER" id="PTHR45641">
    <property type="entry name" value="TETRATRICOPEPTIDE REPEAT PROTEIN (AFU_ORTHOLOGUE AFUA_6G03870)"/>
    <property type="match status" value="1"/>
</dbReference>
<dbReference type="Pfam" id="PF18801">
    <property type="entry name" value="RapH_N"/>
    <property type="match status" value="1"/>
</dbReference>
<dbReference type="InterPro" id="IPR011990">
    <property type="entry name" value="TPR-like_helical_dom_sf"/>
</dbReference>
<dbReference type="Pfam" id="PF13374">
    <property type="entry name" value="TPR_10"/>
    <property type="match status" value="1"/>
</dbReference>
<dbReference type="Gene3D" id="1.25.40.10">
    <property type="entry name" value="Tetratricopeptide repeat domain"/>
    <property type="match status" value="1"/>
</dbReference>
<dbReference type="RefSeq" id="WP_035202745.1">
    <property type="nucleotide sequence ID" value="NZ_BOQQ01000002.1"/>
</dbReference>